<feature type="transmembrane region" description="Helical" evidence="1">
    <location>
        <begin position="6"/>
        <end position="28"/>
    </location>
</feature>
<keyword evidence="1" id="KW-0472">Membrane</keyword>
<dbReference type="Proteomes" id="UP000183670">
    <property type="component" value="Unassembled WGS sequence"/>
</dbReference>
<evidence type="ECO:0000313" key="2">
    <source>
        <dbReference type="EMBL" id="SDB76208.1"/>
    </source>
</evidence>
<sequence>MSPFLIFAIVLTVAYIIYYAVMITRDLYGKKDEENKHEEVFDVGDMDELEEAVVVSEKGNGFSVADKQYETTTHTYDEIPEDIKVEKPAQPEPNQTTKKDIVKIIEAKVLPKMQVTHIYMEDQMMQDDTTACILNGGDRGIGKPRVIVTSLNDEL</sequence>
<dbReference type="AlphaFoldDB" id="A0A1G6G2K1"/>
<reference evidence="2 3" key="1">
    <citation type="submission" date="2016-10" db="EMBL/GenBank/DDBJ databases">
        <authorList>
            <person name="de Groot N.N."/>
        </authorList>
    </citation>
    <scope>NUCLEOTIDE SEQUENCE [LARGE SCALE GENOMIC DNA]</scope>
    <source>
        <strain evidence="2 3">NLAE-zl-C500</strain>
    </source>
</reference>
<dbReference type="RefSeq" id="WP_046151552.1">
    <property type="nucleotide sequence ID" value="NZ_FMYE01000007.1"/>
</dbReference>
<proteinExistence type="predicted"/>
<accession>A0A1G6G2K1</accession>
<keyword evidence="1" id="KW-0812">Transmembrane</keyword>
<keyword evidence="1" id="KW-1133">Transmembrane helix</keyword>
<organism evidence="2 3">
    <name type="scientific">Bacteroides ovatus</name>
    <dbReference type="NCBI Taxonomy" id="28116"/>
    <lineage>
        <taxon>Bacteria</taxon>
        <taxon>Pseudomonadati</taxon>
        <taxon>Bacteroidota</taxon>
        <taxon>Bacteroidia</taxon>
        <taxon>Bacteroidales</taxon>
        <taxon>Bacteroidaceae</taxon>
        <taxon>Bacteroides</taxon>
    </lineage>
</organism>
<protein>
    <submittedName>
        <fullName evidence="2">Uncharacterized protein</fullName>
    </submittedName>
</protein>
<gene>
    <name evidence="2" type="ORF">SAMN05192581_100730</name>
</gene>
<evidence type="ECO:0000313" key="3">
    <source>
        <dbReference type="Proteomes" id="UP000183670"/>
    </source>
</evidence>
<name>A0A1G6G2K1_BACOV</name>
<evidence type="ECO:0000256" key="1">
    <source>
        <dbReference type="SAM" id="Phobius"/>
    </source>
</evidence>
<dbReference type="EMBL" id="FMYE01000007">
    <property type="protein sequence ID" value="SDB76208.1"/>
    <property type="molecule type" value="Genomic_DNA"/>
</dbReference>